<name>A0A0M6YL96_9RHOB</name>
<evidence type="ECO:0000313" key="1">
    <source>
        <dbReference type="EMBL" id="CTQ50700.1"/>
    </source>
</evidence>
<evidence type="ECO:0000313" key="2">
    <source>
        <dbReference type="Proteomes" id="UP000049222"/>
    </source>
</evidence>
<dbReference type="Pfam" id="PF20132">
    <property type="entry name" value="DUF6522"/>
    <property type="match status" value="1"/>
</dbReference>
<dbReference type="InterPro" id="IPR045389">
    <property type="entry name" value="DUF6522"/>
</dbReference>
<dbReference type="EMBL" id="CXSU01000012">
    <property type="protein sequence ID" value="CTQ50700.1"/>
    <property type="molecule type" value="Genomic_DNA"/>
</dbReference>
<dbReference type="AlphaFoldDB" id="A0A0M6YL96"/>
<gene>
    <name evidence="1" type="ORF">JDO7802_02726</name>
</gene>
<dbReference type="Proteomes" id="UP000049222">
    <property type="component" value="Unassembled WGS sequence"/>
</dbReference>
<reference evidence="1 2" key="1">
    <citation type="submission" date="2015-07" db="EMBL/GenBank/DDBJ databases">
        <authorList>
            <person name="Noorani M."/>
        </authorList>
    </citation>
    <scope>NUCLEOTIDE SEQUENCE [LARGE SCALE GENOMIC DNA]</scope>
    <source>
        <strain evidence="1 2">CECT 7802</strain>
    </source>
</reference>
<dbReference type="OrthoDB" id="8238457at2"/>
<organism evidence="1 2">
    <name type="scientific">Jannaschia donghaensis</name>
    <dbReference type="NCBI Taxonomy" id="420998"/>
    <lineage>
        <taxon>Bacteria</taxon>
        <taxon>Pseudomonadati</taxon>
        <taxon>Pseudomonadota</taxon>
        <taxon>Alphaproteobacteria</taxon>
        <taxon>Rhodobacterales</taxon>
        <taxon>Roseobacteraceae</taxon>
        <taxon>Jannaschia</taxon>
    </lineage>
</organism>
<proteinExistence type="predicted"/>
<sequence>MKLDIESGRITVAADDLAPLLDLTAAEFRDRMQSGRIATRSEVGEGEDAGRLRLTFQDDRWKVQLICAADGTVLQRLRVPVGRDPQPKPSGDQS</sequence>
<keyword evidence="2" id="KW-1185">Reference proteome</keyword>
<dbReference type="RefSeq" id="WP_144430618.1">
    <property type="nucleotide sequence ID" value="NZ_CXSU01000012.1"/>
</dbReference>
<protein>
    <submittedName>
        <fullName evidence="1">Uncharacterized protein</fullName>
    </submittedName>
</protein>
<accession>A0A0M6YL96</accession>